<keyword evidence="2" id="KW-0472">Membrane</keyword>
<accession>A0ABN0AHP7</accession>
<evidence type="ECO:0000256" key="2">
    <source>
        <dbReference type="SAM" id="Phobius"/>
    </source>
</evidence>
<feature type="transmembrane region" description="Helical" evidence="2">
    <location>
        <begin position="7"/>
        <end position="28"/>
    </location>
</feature>
<dbReference type="EMBL" id="ADNS01000002">
    <property type="protein sequence ID" value="EFG82391.1"/>
    <property type="molecule type" value="Genomic_DNA"/>
</dbReference>
<gene>
    <name evidence="3" type="ORF">HMPREF0281_00422</name>
</gene>
<evidence type="ECO:0000313" key="4">
    <source>
        <dbReference type="Proteomes" id="UP000006015"/>
    </source>
</evidence>
<dbReference type="Proteomes" id="UP000006015">
    <property type="component" value="Unassembled WGS sequence"/>
</dbReference>
<reference evidence="3 4" key="1">
    <citation type="submission" date="2010-04" db="EMBL/GenBank/DDBJ databases">
        <authorList>
            <person name="Weinstock G."/>
            <person name="Sodergren E."/>
            <person name="Clifton S."/>
            <person name="Fulton L."/>
            <person name="Fulton B."/>
            <person name="Courtney L."/>
            <person name="Fronick C."/>
            <person name="Harrison M."/>
            <person name="Strong C."/>
            <person name="Farmer C."/>
            <person name="Delahaunty K."/>
            <person name="Markovic C."/>
            <person name="Hall O."/>
            <person name="Minx P."/>
            <person name="Tomlinson C."/>
            <person name="Mitreva M."/>
            <person name="Hou S."/>
            <person name="Wollam A."/>
            <person name="Pepin K.H."/>
            <person name="Johnson M."/>
            <person name="Bhonagiri V."/>
            <person name="Zhang X."/>
            <person name="Suruliraj S."/>
            <person name="Warren W."/>
            <person name="Chinwalla A."/>
            <person name="Mardis E.R."/>
            <person name="Wilson R.K."/>
        </authorList>
    </citation>
    <scope>NUCLEOTIDE SEQUENCE [LARGE SCALE GENOMIC DNA]</scope>
    <source>
        <strain evidence="3 4">DSM 20306</strain>
    </source>
</reference>
<evidence type="ECO:0000256" key="1">
    <source>
        <dbReference type="SAM" id="MobiDB-lite"/>
    </source>
</evidence>
<proteinExistence type="predicted"/>
<comment type="caution">
    <text evidence="3">The sequence shown here is derived from an EMBL/GenBank/DDBJ whole genome shotgun (WGS) entry which is preliminary data.</text>
</comment>
<protein>
    <submittedName>
        <fullName evidence="3">Uncharacterized protein</fullName>
    </submittedName>
</protein>
<evidence type="ECO:0000313" key="3">
    <source>
        <dbReference type="EMBL" id="EFG82391.1"/>
    </source>
</evidence>
<organism evidence="3 4">
    <name type="scientific">Corynebacterium ammoniagenes DSM 20306</name>
    <dbReference type="NCBI Taxonomy" id="649754"/>
    <lineage>
        <taxon>Bacteria</taxon>
        <taxon>Bacillati</taxon>
        <taxon>Actinomycetota</taxon>
        <taxon>Actinomycetes</taxon>
        <taxon>Mycobacteriales</taxon>
        <taxon>Corynebacteriaceae</taxon>
        <taxon>Corynebacterium</taxon>
    </lineage>
</organism>
<feature type="compositionally biased region" description="Acidic residues" evidence="1">
    <location>
        <begin position="140"/>
        <end position="152"/>
    </location>
</feature>
<sequence length="182" mass="19914">MERKVDGIPLAIVGIIMLAVPVVINAALPDRESDRAPVEVGNLTIEDEGGNALKCPMDGTDGSRYPLWRCDGTVIAGRIDPEPNDIGLATQRIARWEEMSKTLTDEQPEQLSKDMVRLDTIESSTLAIRNPESADSSGGESDESDTSAEDETDKWVFLNFRQGDFISMADRVQAQFLEGGDE</sequence>
<feature type="region of interest" description="Disordered" evidence="1">
    <location>
        <begin position="123"/>
        <end position="153"/>
    </location>
</feature>
<name>A0ABN0AHP7_CORAM</name>
<keyword evidence="2" id="KW-1133">Transmembrane helix</keyword>
<keyword evidence="2" id="KW-0812">Transmembrane</keyword>
<keyword evidence="4" id="KW-1185">Reference proteome</keyword>